<proteinExistence type="predicted"/>
<dbReference type="STRING" id="573413.Spirs_3378"/>
<dbReference type="PANTHER" id="PTHR42941:SF1">
    <property type="entry name" value="SLL1037 PROTEIN"/>
    <property type="match status" value="1"/>
</dbReference>
<evidence type="ECO:0000313" key="2">
    <source>
        <dbReference type="EMBL" id="ADK82469.1"/>
    </source>
</evidence>
<sequence>MRNRKFQCMLCAAALIFLNVFAFSEGSKEGDSGQAKDGTYMLEIYTFQNGTSTYVQGVALADLINQNSTWLHASAMESPGPNETARLLLSDPEKQTHAIGYVIIQDVLLGLPPFDGPNEDLRGIASYGLVSNCFITNNPSIKTLRDLEGKKVGLGTKPNMPRVDIPLKTFEIMGIDVKSEYLTFGAAVEALVNHKIDALIGGGFARNPDATDWAPNPALAELMARDTINYISFEKKSLLEAKKFLGHELMPGVLTIPAGKYDPEFNKPITLMADYLGWSCHKNLPDRVVKEILRIMMANTSKFADYLPTGAYITPETMAMLDTPEYIHPAAEEFYRENAIPIRQRQ</sequence>
<keyword evidence="3" id="KW-1185">Reference proteome</keyword>
<dbReference type="AlphaFoldDB" id="E1R2A9"/>
<protein>
    <submittedName>
        <fullName evidence="2">TRAP transporter solute receptor, TAXI family</fullName>
    </submittedName>
</protein>
<organism evidence="2 3">
    <name type="scientific">Sediminispirochaeta smaragdinae (strain DSM 11293 / JCM 15392 / SEBR 4228)</name>
    <name type="common">Spirochaeta smaragdinae</name>
    <dbReference type="NCBI Taxonomy" id="573413"/>
    <lineage>
        <taxon>Bacteria</taxon>
        <taxon>Pseudomonadati</taxon>
        <taxon>Spirochaetota</taxon>
        <taxon>Spirochaetia</taxon>
        <taxon>Spirochaetales</taxon>
        <taxon>Spirochaetaceae</taxon>
        <taxon>Sediminispirochaeta</taxon>
    </lineage>
</organism>
<dbReference type="KEGG" id="ssm:Spirs_3378"/>
<dbReference type="Proteomes" id="UP000002318">
    <property type="component" value="Chromosome"/>
</dbReference>
<dbReference type="EMBL" id="CP002116">
    <property type="protein sequence ID" value="ADK82469.1"/>
    <property type="molecule type" value="Genomic_DNA"/>
</dbReference>
<name>E1R2A9_SEDSS</name>
<feature type="signal peptide" evidence="1">
    <location>
        <begin position="1"/>
        <end position="22"/>
    </location>
</feature>
<dbReference type="NCBIfam" id="TIGR02122">
    <property type="entry name" value="TRAP_TAXI"/>
    <property type="match status" value="1"/>
</dbReference>
<dbReference type="eggNOG" id="COG2358">
    <property type="taxonomic scope" value="Bacteria"/>
</dbReference>
<reference evidence="2 3" key="1">
    <citation type="journal article" date="2010" name="Stand. Genomic Sci.">
        <title>Complete genome sequence of Spirochaeta smaragdinae type strain (SEBR 4228).</title>
        <authorList>
            <person name="Mavromatis K."/>
            <person name="Yasawong M."/>
            <person name="Chertkov O."/>
            <person name="Lapidus A."/>
            <person name="Lucas S."/>
            <person name="Nolan M."/>
            <person name="Del Rio T.G."/>
            <person name="Tice H."/>
            <person name="Cheng J.F."/>
            <person name="Pitluck S."/>
            <person name="Liolios K."/>
            <person name="Ivanova N."/>
            <person name="Tapia R."/>
            <person name="Han C."/>
            <person name="Bruce D."/>
            <person name="Goodwin L."/>
            <person name="Pati A."/>
            <person name="Chen A."/>
            <person name="Palaniappan K."/>
            <person name="Land M."/>
            <person name="Hauser L."/>
            <person name="Chang Y.J."/>
            <person name="Jeffries C.D."/>
            <person name="Detter J.C."/>
            <person name="Rohde M."/>
            <person name="Brambilla E."/>
            <person name="Spring S."/>
            <person name="Goker M."/>
            <person name="Sikorski J."/>
            <person name="Woyke T."/>
            <person name="Bristow J."/>
            <person name="Eisen J.A."/>
            <person name="Markowitz V."/>
            <person name="Hugenholtz P."/>
            <person name="Klenk H.P."/>
            <person name="Kyrpides N.C."/>
        </authorList>
    </citation>
    <scope>NUCLEOTIDE SEQUENCE [LARGE SCALE GENOMIC DNA]</scope>
    <source>
        <strain evidence="3">DSM 11293 / JCM 15392 / SEBR 4228</strain>
    </source>
</reference>
<keyword evidence="1" id="KW-0732">Signal</keyword>
<accession>E1R2A9</accession>
<dbReference type="OrthoDB" id="7976602at2"/>
<evidence type="ECO:0000313" key="3">
    <source>
        <dbReference type="Proteomes" id="UP000002318"/>
    </source>
</evidence>
<dbReference type="Gene3D" id="3.40.190.10">
    <property type="entry name" value="Periplasmic binding protein-like II"/>
    <property type="match status" value="2"/>
</dbReference>
<gene>
    <name evidence="2" type="ordered locus">Spirs_3378</name>
</gene>
<dbReference type="Pfam" id="PF16868">
    <property type="entry name" value="NMT1_3"/>
    <property type="match status" value="1"/>
</dbReference>
<feature type="chain" id="PRO_5003150548" evidence="1">
    <location>
        <begin position="23"/>
        <end position="346"/>
    </location>
</feature>
<dbReference type="RefSeq" id="WP_013255928.1">
    <property type="nucleotide sequence ID" value="NC_014364.1"/>
</dbReference>
<dbReference type="HOGENOM" id="CLU_801440_0_0_12"/>
<dbReference type="PANTHER" id="PTHR42941">
    <property type="entry name" value="SLL1037 PROTEIN"/>
    <property type="match status" value="1"/>
</dbReference>
<evidence type="ECO:0000256" key="1">
    <source>
        <dbReference type="SAM" id="SignalP"/>
    </source>
</evidence>
<dbReference type="InterPro" id="IPR011852">
    <property type="entry name" value="TRAP_TAXI"/>
</dbReference>
<dbReference type="SUPFAM" id="SSF53850">
    <property type="entry name" value="Periplasmic binding protein-like II"/>
    <property type="match status" value="1"/>
</dbReference>
<keyword evidence="2" id="KW-0675">Receptor</keyword>